<name>A0A2P4QVR2_RHIID</name>
<dbReference type="EMBL" id="AUPC02000009">
    <property type="protein sequence ID" value="POG81719.1"/>
    <property type="molecule type" value="Genomic_DNA"/>
</dbReference>
<protein>
    <submittedName>
        <fullName evidence="2">Uncharacterized protein</fullName>
    </submittedName>
</protein>
<proteinExistence type="predicted"/>
<keyword evidence="1" id="KW-1133">Transmembrane helix</keyword>
<dbReference type="Proteomes" id="UP000018888">
    <property type="component" value="Unassembled WGS sequence"/>
</dbReference>
<feature type="transmembrane region" description="Helical" evidence="1">
    <location>
        <begin position="7"/>
        <end position="28"/>
    </location>
</feature>
<dbReference type="AlphaFoldDB" id="A0A2P4QVR2"/>
<accession>A0A2P4QVR2</accession>
<organism evidence="2 3">
    <name type="scientific">Rhizophagus irregularis (strain DAOM 181602 / DAOM 197198 / MUCL 43194)</name>
    <name type="common">Arbuscular mycorrhizal fungus</name>
    <name type="synonym">Glomus intraradices</name>
    <dbReference type="NCBI Taxonomy" id="747089"/>
    <lineage>
        <taxon>Eukaryota</taxon>
        <taxon>Fungi</taxon>
        <taxon>Fungi incertae sedis</taxon>
        <taxon>Mucoromycota</taxon>
        <taxon>Glomeromycotina</taxon>
        <taxon>Glomeromycetes</taxon>
        <taxon>Glomerales</taxon>
        <taxon>Glomeraceae</taxon>
        <taxon>Rhizophagus</taxon>
    </lineage>
</organism>
<sequence>MIVNMPSFLYFSSGQIFFFFCAGTVLPFKVLGHLNYLYNEVKTCIHLFHAHKLKSSN</sequence>
<keyword evidence="1" id="KW-0472">Membrane</keyword>
<reference evidence="2 3" key="1">
    <citation type="journal article" date="2013" name="Proc. Natl. Acad. Sci. U.S.A.">
        <title>Genome of an arbuscular mycorrhizal fungus provides insight into the oldest plant symbiosis.</title>
        <authorList>
            <person name="Tisserant E."/>
            <person name="Malbreil M."/>
            <person name="Kuo A."/>
            <person name="Kohler A."/>
            <person name="Symeonidi A."/>
            <person name="Balestrini R."/>
            <person name="Charron P."/>
            <person name="Duensing N."/>
            <person name="Frei Dit Frey N."/>
            <person name="Gianinazzi-Pearson V."/>
            <person name="Gilbert L.B."/>
            <person name="Handa Y."/>
            <person name="Herr J.R."/>
            <person name="Hijri M."/>
            <person name="Koul R."/>
            <person name="Kawaguchi M."/>
            <person name="Krajinski F."/>
            <person name="Lammers P.J."/>
            <person name="Masclaux F.G."/>
            <person name="Murat C."/>
            <person name="Morin E."/>
            <person name="Ndikumana S."/>
            <person name="Pagni M."/>
            <person name="Petitpierre D."/>
            <person name="Requena N."/>
            <person name="Rosikiewicz P."/>
            <person name="Riley R."/>
            <person name="Saito K."/>
            <person name="San Clemente H."/>
            <person name="Shapiro H."/>
            <person name="van Tuinen D."/>
            <person name="Becard G."/>
            <person name="Bonfante P."/>
            <person name="Paszkowski U."/>
            <person name="Shachar-Hill Y.Y."/>
            <person name="Tuskan G.A."/>
            <person name="Young P.W."/>
            <person name="Sanders I.R."/>
            <person name="Henrissat B."/>
            <person name="Rensing S.A."/>
            <person name="Grigoriev I.V."/>
            <person name="Corradi N."/>
            <person name="Roux C."/>
            <person name="Martin F."/>
        </authorList>
    </citation>
    <scope>NUCLEOTIDE SEQUENCE [LARGE SCALE GENOMIC DNA]</scope>
    <source>
        <strain evidence="2 3">DAOM 197198</strain>
    </source>
</reference>
<evidence type="ECO:0000313" key="2">
    <source>
        <dbReference type="EMBL" id="POG81719.1"/>
    </source>
</evidence>
<evidence type="ECO:0000313" key="3">
    <source>
        <dbReference type="Proteomes" id="UP000018888"/>
    </source>
</evidence>
<gene>
    <name evidence="2" type="ORF">GLOIN_2v1504802</name>
</gene>
<keyword evidence="3" id="KW-1185">Reference proteome</keyword>
<comment type="caution">
    <text evidence="2">The sequence shown here is derived from an EMBL/GenBank/DDBJ whole genome shotgun (WGS) entry which is preliminary data.</text>
</comment>
<evidence type="ECO:0000256" key="1">
    <source>
        <dbReference type="SAM" id="Phobius"/>
    </source>
</evidence>
<keyword evidence="1" id="KW-0812">Transmembrane</keyword>
<reference evidence="2 3" key="2">
    <citation type="journal article" date="2018" name="New Phytol.">
        <title>High intraspecific genome diversity in the model arbuscular mycorrhizal symbiont Rhizophagus irregularis.</title>
        <authorList>
            <person name="Chen E.C.H."/>
            <person name="Morin E."/>
            <person name="Beaudet D."/>
            <person name="Noel J."/>
            <person name="Yildirir G."/>
            <person name="Ndikumana S."/>
            <person name="Charron P."/>
            <person name="St-Onge C."/>
            <person name="Giorgi J."/>
            <person name="Kruger M."/>
            <person name="Marton T."/>
            <person name="Ropars J."/>
            <person name="Grigoriev I.V."/>
            <person name="Hainaut M."/>
            <person name="Henrissat B."/>
            <person name="Roux C."/>
            <person name="Martin F."/>
            <person name="Corradi N."/>
        </authorList>
    </citation>
    <scope>NUCLEOTIDE SEQUENCE [LARGE SCALE GENOMIC DNA]</scope>
    <source>
        <strain evidence="2 3">DAOM 197198</strain>
    </source>
</reference>